<dbReference type="AlphaFoldDB" id="A0A2T0LHI9"/>
<dbReference type="RefSeq" id="WP_106344209.1">
    <property type="nucleotide sequence ID" value="NZ_PVNE01000004.1"/>
</dbReference>
<reference evidence="1 2" key="1">
    <citation type="submission" date="2018-03" db="EMBL/GenBank/DDBJ databases">
        <title>Genomic Encyclopedia of Archaeal and Bacterial Type Strains, Phase II (KMG-II): from individual species to whole genera.</title>
        <authorList>
            <person name="Goeker M."/>
        </authorList>
    </citation>
    <scope>NUCLEOTIDE SEQUENCE [LARGE SCALE GENOMIC DNA]</scope>
    <source>
        <strain evidence="1 2">DSM 44946</strain>
    </source>
</reference>
<dbReference type="InterPro" id="IPR018901">
    <property type="entry name" value="Spore_coat_CotE"/>
</dbReference>
<dbReference type="EMBL" id="PVNE01000004">
    <property type="protein sequence ID" value="PRX41820.1"/>
    <property type="molecule type" value="Genomic_DNA"/>
</dbReference>
<sequence>MSNTDKGPQYRQIITKAICGRGRKFSQSTHSIAPPEHISGILGAWIINHNYKANQVGETVEVIGSYDVNIWYSYDGNTKTDVAKETIRYVERVPLSYYDRNVREGTTEVTAVATQPPNCIEAKIAGGVVQVSVEKEFLVEMIGETKVCVACYPASFDEWDDKDMVVSNESDGESYDFDDLDPDLMVDDLDD</sequence>
<keyword evidence="1" id="KW-0946">Virion</keyword>
<keyword evidence="1" id="KW-0167">Capsid protein</keyword>
<dbReference type="Pfam" id="PF10628">
    <property type="entry name" value="CotE"/>
    <property type="match status" value="1"/>
</dbReference>
<protein>
    <submittedName>
        <fullName evidence="1">Spore coat protein E</fullName>
    </submittedName>
</protein>
<evidence type="ECO:0000313" key="1">
    <source>
        <dbReference type="EMBL" id="PRX41820.1"/>
    </source>
</evidence>
<gene>
    <name evidence="1" type="ORF">CLV97_10460</name>
</gene>
<name>A0A2T0LHI9_9BACL</name>
<comment type="caution">
    <text evidence="1">The sequence shown here is derived from an EMBL/GenBank/DDBJ whole genome shotgun (WGS) entry which is preliminary data.</text>
</comment>
<accession>A0A2T0LHI9</accession>
<proteinExistence type="predicted"/>
<keyword evidence="2" id="KW-1185">Reference proteome</keyword>
<organism evidence="1 2">
    <name type="scientific">Planifilum fimeticola</name>
    <dbReference type="NCBI Taxonomy" id="201975"/>
    <lineage>
        <taxon>Bacteria</taxon>
        <taxon>Bacillati</taxon>
        <taxon>Bacillota</taxon>
        <taxon>Bacilli</taxon>
        <taxon>Bacillales</taxon>
        <taxon>Thermoactinomycetaceae</taxon>
        <taxon>Planifilum</taxon>
    </lineage>
</organism>
<dbReference type="Proteomes" id="UP000237797">
    <property type="component" value="Unassembled WGS sequence"/>
</dbReference>
<dbReference type="OrthoDB" id="2374983at2"/>
<evidence type="ECO:0000313" key="2">
    <source>
        <dbReference type="Proteomes" id="UP000237797"/>
    </source>
</evidence>